<dbReference type="EMBL" id="VEPZ02000941">
    <property type="protein sequence ID" value="KAE8708503.1"/>
    <property type="molecule type" value="Genomic_DNA"/>
</dbReference>
<dbReference type="AlphaFoldDB" id="A0A6A3AXC6"/>
<proteinExistence type="predicted"/>
<feature type="region of interest" description="Disordered" evidence="1">
    <location>
        <begin position="117"/>
        <end position="137"/>
    </location>
</feature>
<name>A0A6A3AXC6_HIBSY</name>
<organism evidence="2 3">
    <name type="scientific">Hibiscus syriacus</name>
    <name type="common">Rose of Sharon</name>
    <dbReference type="NCBI Taxonomy" id="106335"/>
    <lineage>
        <taxon>Eukaryota</taxon>
        <taxon>Viridiplantae</taxon>
        <taxon>Streptophyta</taxon>
        <taxon>Embryophyta</taxon>
        <taxon>Tracheophyta</taxon>
        <taxon>Spermatophyta</taxon>
        <taxon>Magnoliopsida</taxon>
        <taxon>eudicotyledons</taxon>
        <taxon>Gunneridae</taxon>
        <taxon>Pentapetalae</taxon>
        <taxon>rosids</taxon>
        <taxon>malvids</taxon>
        <taxon>Malvales</taxon>
        <taxon>Malvaceae</taxon>
        <taxon>Malvoideae</taxon>
        <taxon>Hibiscus</taxon>
    </lineage>
</organism>
<evidence type="ECO:0000313" key="2">
    <source>
        <dbReference type="EMBL" id="KAE8708503.1"/>
    </source>
</evidence>
<feature type="region of interest" description="Disordered" evidence="1">
    <location>
        <begin position="54"/>
        <end position="85"/>
    </location>
</feature>
<reference evidence="2" key="1">
    <citation type="submission" date="2019-09" db="EMBL/GenBank/DDBJ databases">
        <title>Draft genome information of white flower Hibiscus syriacus.</title>
        <authorList>
            <person name="Kim Y.-M."/>
        </authorList>
    </citation>
    <scope>NUCLEOTIDE SEQUENCE [LARGE SCALE GENOMIC DNA]</scope>
    <source>
        <strain evidence="2">YM2019G1</strain>
    </source>
</reference>
<dbReference type="PANTHER" id="PTHR47820:SF3">
    <property type="entry name" value="OS07G0499800 PROTEIN"/>
    <property type="match status" value="1"/>
</dbReference>
<feature type="region of interest" description="Disordered" evidence="1">
    <location>
        <begin position="727"/>
        <end position="771"/>
    </location>
</feature>
<protein>
    <submittedName>
        <fullName evidence="2">Uncharacterized protein</fullName>
    </submittedName>
</protein>
<dbReference type="Proteomes" id="UP000436088">
    <property type="component" value="Unassembled WGS sequence"/>
</dbReference>
<feature type="region of interest" description="Disordered" evidence="1">
    <location>
        <begin position="676"/>
        <end position="695"/>
    </location>
</feature>
<feature type="compositionally biased region" description="Polar residues" evidence="1">
    <location>
        <begin position="117"/>
        <end position="126"/>
    </location>
</feature>
<keyword evidence="3" id="KW-1185">Reference proteome</keyword>
<accession>A0A6A3AXC6</accession>
<gene>
    <name evidence="2" type="ORF">F3Y22_tig00110339pilonHSYRG00266</name>
</gene>
<feature type="compositionally biased region" description="Polar residues" evidence="1">
    <location>
        <begin position="55"/>
        <end position="79"/>
    </location>
</feature>
<evidence type="ECO:0000313" key="3">
    <source>
        <dbReference type="Proteomes" id="UP000436088"/>
    </source>
</evidence>
<feature type="compositionally biased region" description="Basic and acidic residues" evidence="1">
    <location>
        <begin position="735"/>
        <end position="744"/>
    </location>
</feature>
<dbReference type="PANTHER" id="PTHR47820">
    <property type="entry name" value="BNAC05G24000D PROTEIN"/>
    <property type="match status" value="1"/>
</dbReference>
<sequence>MASSQLEIVASSTFGCVVNYHNCKERCRDNNVKSVFHKNFNDLVRDHINGCISMPSPQGPQNHHVNNVKNDDPSASTIPSRPPPILDRWVTRKSQYVAQSNTNKRVNEVAEPLLTPSQSYSNTATSPMPPPSSCSRTFGAWETERVRIVDIIKKLKNGDEHEHSNNEYMHCFSMVRNTPLLRGRQAVHDLLVQIERDKKRELASLVQRHAVSKFQQRGRLQSMLRLRSLQRCRTIQDSCRPQLLRAQLNRLPQESSAMHLREKFRTGAERLMAQQNVLAAWRCFQKDKNSTGKPQEREDTHCLNVDRSSWPVKRLKTNKNEHAKPFSDAIQQKTSLDARCSQSPITARCSQSPKTERCSESPRIARCSESPKIAKPRTSLKGKSMNEVSLKQESNTQQHLFHGSQEIVTRNEVAKADQVKDQHHLSLESQGTMEPCDDHHLHLGLESQCQDTIENEIGEEEGDDHHQHLGLESKSHNTVENKIGVEEIDDRHQHLGLDSQSQDTIENEIGEEEGDGNRQHLELDTESHDTLEKSSTCYINDSNENEAPEEEDDHNQQYFEESNDYDWFSNISRPKSYWESLRKAWYHEVLNTAPKNEDIRELVKRGRVSTLLVSDFRESMDQLLTCRIQIQTDLAENQQDVEDMDGTISRRRVSNLLCSDFLERMKRLVTSRAQVQADGAECSQQEVEGKEESIQPISHQCHEANNFSHHCSSSLQMPSPDVMAMRSWSSQDDNETGKDYERGASEFSPPPQQSQAQCFQDASQSSSSTNRPSLEMELIYELRGHIEQLHREMSELRKSFLSCMDMQMKMQQYSFDRKVHSVEEEVKNSTDKLSWKRTCCVCYEMQVDSLLYSWCDGGCVATTEWNIWHWRWRLAYLQAKAAAAHNPGYDETLGFHLDQSGPLDLSQIQWLRRLVALEAECETLAVFGPGSSWLLGSIWVRFWL</sequence>
<comment type="caution">
    <text evidence="2">The sequence shown here is derived from an EMBL/GenBank/DDBJ whole genome shotgun (WGS) entry which is preliminary data.</text>
</comment>
<evidence type="ECO:0000256" key="1">
    <source>
        <dbReference type="SAM" id="MobiDB-lite"/>
    </source>
</evidence>
<feature type="compositionally biased region" description="Polar residues" evidence="1">
    <location>
        <begin position="753"/>
        <end position="771"/>
    </location>
</feature>